<dbReference type="GO" id="GO:0009432">
    <property type="term" value="P:SOS response"/>
    <property type="evidence" value="ECO:0007669"/>
    <property type="project" value="TreeGrafter"/>
</dbReference>
<gene>
    <name evidence="12" type="ORF">SAMN06296427_10499</name>
</gene>
<organism evidence="12 13">
    <name type="scientific">Moheibacter sediminis</name>
    <dbReference type="NCBI Taxonomy" id="1434700"/>
    <lineage>
        <taxon>Bacteria</taxon>
        <taxon>Pseudomonadati</taxon>
        <taxon>Bacteroidota</taxon>
        <taxon>Flavobacteriia</taxon>
        <taxon>Flavobacteriales</taxon>
        <taxon>Weeksellaceae</taxon>
        <taxon>Moheibacter</taxon>
    </lineage>
</organism>
<keyword evidence="7 9" id="KW-0234">DNA repair</keyword>
<accession>A0A1W2AEF7</accession>
<feature type="coiled-coil region" evidence="10">
    <location>
        <begin position="261"/>
        <end position="288"/>
    </location>
</feature>
<dbReference type="RefSeq" id="WP_084017022.1">
    <property type="nucleotide sequence ID" value="NZ_FWXS01000004.1"/>
</dbReference>
<dbReference type="PANTHER" id="PTHR11059:SF0">
    <property type="entry name" value="DNA REPAIR PROTEIN RECN"/>
    <property type="match status" value="1"/>
</dbReference>
<dbReference type="PIRSF" id="PIRSF003128">
    <property type="entry name" value="RecN"/>
    <property type="match status" value="1"/>
</dbReference>
<evidence type="ECO:0000259" key="11">
    <source>
        <dbReference type="Pfam" id="PF13476"/>
    </source>
</evidence>
<evidence type="ECO:0000256" key="5">
    <source>
        <dbReference type="ARBA" id="ARBA00022763"/>
    </source>
</evidence>
<name>A0A1W2AEF7_9FLAO</name>
<protein>
    <recommendedName>
        <fullName evidence="3 9">DNA repair protein RecN</fullName>
    </recommendedName>
    <alternativeName>
        <fullName evidence="8 9">Recombination protein N</fullName>
    </alternativeName>
</protein>
<dbReference type="NCBIfam" id="TIGR00634">
    <property type="entry name" value="recN"/>
    <property type="match status" value="1"/>
</dbReference>
<dbReference type="InterPro" id="IPR038729">
    <property type="entry name" value="Rad50/SbcC_AAA"/>
</dbReference>
<reference evidence="13" key="1">
    <citation type="submission" date="2017-04" db="EMBL/GenBank/DDBJ databases">
        <authorList>
            <person name="Varghese N."/>
            <person name="Submissions S."/>
        </authorList>
    </citation>
    <scope>NUCLEOTIDE SEQUENCE [LARGE SCALE GENOMIC DNA]</scope>
    <source>
        <strain evidence="13">CGMCC 1.12708</strain>
    </source>
</reference>
<dbReference type="OrthoDB" id="9806954at2"/>
<dbReference type="GO" id="GO:0006302">
    <property type="term" value="P:double-strand break repair"/>
    <property type="evidence" value="ECO:0007669"/>
    <property type="project" value="InterPro"/>
</dbReference>
<dbReference type="GO" id="GO:0016887">
    <property type="term" value="F:ATP hydrolysis activity"/>
    <property type="evidence" value="ECO:0007669"/>
    <property type="project" value="InterPro"/>
</dbReference>
<proteinExistence type="inferred from homology"/>
<comment type="similarity">
    <text evidence="2 9">Belongs to the RecN family.</text>
</comment>
<feature type="coiled-coil region" evidence="10">
    <location>
        <begin position="165"/>
        <end position="222"/>
    </location>
</feature>
<dbReference type="SUPFAM" id="SSF52540">
    <property type="entry name" value="P-loop containing nucleoside triphosphate hydrolases"/>
    <property type="match status" value="2"/>
</dbReference>
<evidence type="ECO:0000313" key="12">
    <source>
        <dbReference type="EMBL" id="SMC58993.1"/>
    </source>
</evidence>
<dbReference type="STRING" id="1434700.SAMN06296427_10499"/>
<keyword evidence="13" id="KW-1185">Reference proteome</keyword>
<dbReference type="CDD" id="cd03241">
    <property type="entry name" value="ABC_RecN"/>
    <property type="match status" value="2"/>
</dbReference>
<dbReference type="GO" id="GO:0006310">
    <property type="term" value="P:DNA recombination"/>
    <property type="evidence" value="ECO:0007669"/>
    <property type="project" value="InterPro"/>
</dbReference>
<evidence type="ECO:0000256" key="3">
    <source>
        <dbReference type="ARBA" id="ARBA00021315"/>
    </source>
</evidence>
<evidence type="ECO:0000256" key="6">
    <source>
        <dbReference type="ARBA" id="ARBA00022840"/>
    </source>
</evidence>
<dbReference type="AlphaFoldDB" id="A0A1W2AEF7"/>
<dbReference type="Pfam" id="PF13476">
    <property type="entry name" value="AAA_23"/>
    <property type="match status" value="1"/>
</dbReference>
<sequence>MLTRLSVSNFAIIDELQLQFGDGLTIITGETGAGKSILLGALKLVLGERADLKQLNNAEKKCIIEATFDISKLNLSSFFEENELDHESESILRRELLPSGKSRAFINDTPVTLDVLQELSEQLIDIHSQFSTANLLDENYQMQILDAYANQISSVNEYKKNYLLRNSKRSELKKLEEKLQSKSQEADYQNFLLNELSESNLKKEELEELEKEQKELQHADEIQRVLGEIQTKLETPEFGIIVQLNEVLSGTQRISNYTSDLDSLSERFNSVKIEIQDLENEIQSKISKLELNPERLDEVNDRINLLHSLMVKHRVNSTEELLEILSKLESENSDFNSIEIQIEKIKQEINTIENQLKSFSEKISSKRKSVVSKVENSILETLSKLGMENSSINIELKTSDEFTPNGIDKIDMLFTANKGSELKPIGKSVSGGERSRLMLAIKKLLSSHLDLPTLILDEVDTGVSGKVADEVGKLMQEMSQEMQLISITHLPQVAAKGQFHLKVLKKTEYNLTQTSVKELNKEERILEIAELISGASISESALQQARELLQNA</sequence>
<evidence type="ECO:0000256" key="10">
    <source>
        <dbReference type="SAM" id="Coils"/>
    </source>
</evidence>
<evidence type="ECO:0000256" key="1">
    <source>
        <dbReference type="ARBA" id="ARBA00003618"/>
    </source>
</evidence>
<dbReference type="InterPro" id="IPR027417">
    <property type="entry name" value="P-loop_NTPase"/>
</dbReference>
<evidence type="ECO:0000256" key="8">
    <source>
        <dbReference type="ARBA" id="ARBA00033408"/>
    </source>
</evidence>
<dbReference type="PANTHER" id="PTHR11059">
    <property type="entry name" value="DNA REPAIR PROTEIN RECN"/>
    <property type="match status" value="1"/>
</dbReference>
<keyword evidence="6" id="KW-0067">ATP-binding</keyword>
<keyword evidence="5 9" id="KW-0227">DNA damage</keyword>
<evidence type="ECO:0000256" key="9">
    <source>
        <dbReference type="PIRNR" id="PIRNR003128"/>
    </source>
</evidence>
<keyword evidence="10" id="KW-0175">Coiled coil</keyword>
<dbReference type="GO" id="GO:0005524">
    <property type="term" value="F:ATP binding"/>
    <property type="evidence" value="ECO:0007669"/>
    <property type="project" value="UniProtKB-KW"/>
</dbReference>
<dbReference type="EMBL" id="FWXS01000004">
    <property type="protein sequence ID" value="SMC58993.1"/>
    <property type="molecule type" value="Genomic_DNA"/>
</dbReference>
<keyword evidence="4" id="KW-0547">Nucleotide-binding</keyword>
<evidence type="ECO:0000256" key="2">
    <source>
        <dbReference type="ARBA" id="ARBA00009441"/>
    </source>
</evidence>
<feature type="domain" description="Rad50/SbcC-type AAA" evidence="11">
    <location>
        <begin position="4"/>
        <end position="217"/>
    </location>
</feature>
<evidence type="ECO:0000313" key="13">
    <source>
        <dbReference type="Proteomes" id="UP000192393"/>
    </source>
</evidence>
<dbReference type="InterPro" id="IPR004604">
    <property type="entry name" value="DNA_recomb/repair_RecN"/>
</dbReference>
<dbReference type="GO" id="GO:0043590">
    <property type="term" value="C:bacterial nucleoid"/>
    <property type="evidence" value="ECO:0007669"/>
    <property type="project" value="TreeGrafter"/>
</dbReference>
<comment type="function">
    <text evidence="1 9">May be involved in recombinational repair of damaged DNA.</text>
</comment>
<evidence type="ECO:0000256" key="4">
    <source>
        <dbReference type="ARBA" id="ARBA00022741"/>
    </source>
</evidence>
<dbReference type="Proteomes" id="UP000192393">
    <property type="component" value="Unassembled WGS sequence"/>
</dbReference>
<feature type="coiled-coil region" evidence="10">
    <location>
        <begin position="328"/>
        <end position="362"/>
    </location>
</feature>
<evidence type="ECO:0000256" key="7">
    <source>
        <dbReference type="ARBA" id="ARBA00023204"/>
    </source>
</evidence>
<dbReference type="Gene3D" id="3.40.50.300">
    <property type="entry name" value="P-loop containing nucleotide triphosphate hydrolases"/>
    <property type="match status" value="2"/>
</dbReference>